<dbReference type="HAMAP" id="MF_00150">
    <property type="entry name" value="ArgC_type1"/>
    <property type="match status" value="1"/>
</dbReference>
<comment type="catalytic activity">
    <reaction evidence="6">
        <text>[amino-group carrier protein]-C-terminal-N-(1-carboxy-5-oxopentan-1-yl)-L-glutamine + phosphate + NADP(+) = [amino-group carrier protein]-C-terminal-N-(1-carboxy-5-phosphooxy-5-oxopentan-1-yl)-L-glutamine + NADPH + H(+)</text>
        <dbReference type="Rhea" id="RHEA:41948"/>
        <dbReference type="Rhea" id="RHEA-COMP:9712"/>
        <dbReference type="Rhea" id="RHEA-COMP:9714"/>
        <dbReference type="ChEBI" id="CHEBI:15378"/>
        <dbReference type="ChEBI" id="CHEBI:43474"/>
        <dbReference type="ChEBI" id="CHEBI:57783"/>
        <dbReference type="ChEBI" id="CHEBI:58349"/>
        <dbReference type="ChEBI" id="CHEBI:78499"/>
        <dbReference type="ChEBI" id="CHEBI:78501"/>
        <dbReference type="EC" id="1.2.1.103"/>
    </reaction>
</comment>
<evidence type="ECO:0000313" key="9">
    <source>
        <dbReference type="EMBL" id="ACZ41241.1"/>
    </source>
</evidence>
<dbReference type="STRING" id="525904.Tter_0319"/>
<dbReference type="CDD" id="cd23939">
    <property type="entry name" value="AGPR_1_C_LysY"/>
    <property type="match status" value="1"/>
</dbReference>
<dbReference type="EC" id="1.2.1.103" evidence="6"/>
<comment type="function">
    <text evidence="6">Catalyzes the NADPH-dependent reduction of [LysW]-aminoadipate 6-phosphate to yield [LysW]-aminoadipate 6-semialdehyde.</text>
</comment>
<dbReference type="GO" id="GO:0005737">
    <property type="term" value="C:cytoplasm"/>
    <property type="evidence" value="ECO:0007669"/>
    <property type="project" value="UniProtKB-SubCell"/>
</dbReference>
<dbReference type="InterPro" id="IPR037535">
    <property type="entry name" value="LysY"/>
</dbReference>
<dbReference type="Pfam" id="PF01118">
    <property type="entry name" value="Semialdhyde_dh"/>
    <property type="match status" value="1"/>
</dbReference>
<feature type="region of interest" description="Disordered" evidence="7">
    <location>
        <begin position="176"/>
        <end position="205"/>
    </location>
</feature>
<comment type="caution">
    <text evidence="6">Lacks conserved residue(s) required for the propagation of feature annotation.</text>
</comment>
<evidence type="ECO:0000259" key="8">
    <source>
        <dbReference type="SMART" id="SM00859"/>
    </source>
</evidence>
<dbReference type="GO" id="GO:0051287">
    <property type="term" value="F:NAD binding"/>
    <property type="evidence" value="ECO:0007669"/>
    <property type="project" value="InterPro"/>
</dbReference>
<proteinExistence type="inferred from homology"/>
<dbReference type="GO" id="GO:0006526">
    <property type="term" value="P:L-arginine biosynthetic process"/>
    <property type="evidence" value="ECO:0007669"/>
    <property type="project" value="InterPro"/>
</dbReference>
<dbReference type="GO" id="GO:0003942">
    <property type="term" value="F:N-acetyl-gamma-glutamyl-phosphate reductase activity"/>
    <property type="evidence" value="ECO:0007669"/>
    <property type="project" value="InterPro"/>
</dbReference>
<keyword evidence="5 6" id="KW-0457">Lysine biosynthesis</keyword>
<feature type="active site" evidence="6">
    <location>
        <position position="147"/>
    </location>
</feature>
<dbReference type="HAMAP" id="MF_02083">
    <property type="entry name" value="LysY"/>
    <property type="match status" value="1"/>
</dbReference>
<evidence type="ECO:0000256" key="3">
    <source>
        <dbReference type="ARBA" id="ARBA00022857"/>
    </source>
</evidence>
<dbReference type="CDD" id="cd24151">
    <property type="entry name" value="AGPR_1_N_LysY"/>
    <property type="match status" value="1"/>
</dbReference>
<dbReference type="GO" id="GO:0070401">
    <property type="term" value="F:NADP+ binding"/>
    <property type="evidence" value="ECO:0007669"/>
    <property type="project" value="InterPro"/>
</dbReference>
<dbReference type="SUPFAM" id="SSF51735">
    <property type="entry name" value="NAD(P)-binding Rossmann-fold domains"/>
    <property type="match status" value="1"/>
</dbReference>
<evidence type="ECO:0000256" key="5">
    <source>
        <dbReference type="ARBA" id="ARBA00023154"/>
    </source>
</evidence>
<comment type="similarity">
    <text evidence="6">Belongs to the NAGSA dehydrogenase family. Type 1 subfamily. LysY sub-subfamily.</text>
</comment>
<dbReference type="InterPro" id="IPR058924">
    <property type="entry name" value="AGPR_dimerisation_dom"/>
</dbReference>
<dbReference type="AlphaFoldDB" id="D1CE85"/>
<dbReference type="UniPathway" id="UPA00033">
    <property type="reaction ID" value="UER00037"/>
</dbReference>
<comment type="subcellular location">
    <subcellularLocation>
        <location evidence="6">Cytoplasm</location>
    </subcellularLocation>
</comment>
<name>D1CE85_THET1</name>
<evidence type="ECO:0000313" key="10">
    <source>
        <dbReference type="Proteomes" id="UP000000323"/>
    </source>
</evidence>
<feature type="domain" description="Semialdehyde dehydrogenase NAD-binding" evidence="8">
    <location>
        <begin position="3"/>
        <end position="139"/>
    </location>
</feature>
<dbReference type="HOGENOM" id="CLU_006384_0_1_0"/>
<accession>D1CE85</accession>
<dbReference type="RefSeq" id="WP_012874276.1">
    <property type="nucleotide sequence ID" value="NC_013525.1"/>
</dbReference>
<dbReference type="KEGG" id="ttr:Tter_0319"/>
<sequence length="347" mass="38252">MLKVSIVGASGYGGGELLRLLLDHPEVEVAQVTSESNAGKFVYKVHPNLRKRTDLKFVSSSELEKCDVLFLALPHGTAMEKIDHWMELAPVIIDLSADFRLRNPEDYPKWYGHDHTHPELLGKFVYGMPELHREEIKNSNYISSGGCLSTAAILGLYPLFQAGVVDLDKPVVIEGKTGSSGAGGGVSLSSHHPERSGAMRSFKPTGHRHTAEIVQELSFHGKPKISFSATAIEAVRGILSTAHVFLNKEMDERELWRIYRKAYAGEPFMRIVKESSGVYRYPEPKILTGSNYCDVGFELDPDNGRVVVMSAIDNLMKGAAGQAVQAFNVRFGFPETTALEFPGLHPI</sequence>
<evidence type="ECO:0000256" key="6">
    <source>
        <dbReference type="HAMAP-Rule" id="MF_02083"/>
    </source>
</evidence>
<reference evidence="10" key="1">
    <citation type="journal article" date="2010" name="Stand. Genomic Sci.">
        <title>Complete genome sequence of 'Thermobaculum terrenum' type strain (YNP1).</title>
        <authorList>
            <person name="Kiss H."/>
            <person name="Cleland D."/>
            <person name="Lapidus A."/>
            <person name="Lucas S."/>
            <person name="Glavina Del Rio T."/>
            <person name="Nolan M."/>
            <person name="Tice H."/>
            <person name="Han C."/>
            <person name="Goodwin L."/>
            <person name="Pitluck S."/>
            <person name="Liolios K."/>
            <person name="Ivanova N."/>
            <person name="Mavromatis K."/>
            <person name="Ovchinnikova G."/>
            <person name="Pati A."/>
            <person name="Chen A."/>
            <person name="Palaniappan K."/>
            <person name="Land M."/>
            <person name="Hauser L."/>
            <person name="Chang Y."/>
            <person name="Jeffries C."/>
            <person name="Lu M."/>
            <person name="Brettin T."/>
            <person name="Detter J."/>
            <person name="Goker M."/>
            <person name="Tindall B."/>
            <person name="Beck B."/>
            <person name="McDermott T."/>
            <person name="Woyke T."/>
            <person name="Bristow J."/>
            <person name="Eisen J."/>
            <person name="Markowitz V."/>
            <person name="Hugenholtz P."/>
            <person name="Kyrpides N."/>
            <person name="Klenk H."/>
            <person name="Cheng J."/>
        </authorList>
    </citation>
    <scope>NUCLEOTIDE SEQUENCE [LARGE SCALE GENOMIC DNA]</scope>
    <source>
        <strain evidence="10">ATCC BAA-798 / YNP1</strain>
    </source>
</reference>
<dbReference type="GO" id="GO:0043870">
    <property type="term" value="F:N-acetyl-gamma-aminoadipyl-phosphate reductase activity"/>
    <property type="evidence" value="ECO:0007669"/>
    <property type="project" value="RHEA"/>
</dbReference>
<evidence type="ECO:0000256" key="2">
    <source>
        <dbReference type="ARBA" id="ARBA00022605"/>
    </source>
</evidence>
<keyword evidence="4 6" id="KW-0560">Oxidoreductase</keyword>
<feature type="binding site" evidence="6">
    <location>
        <position position="314"/>
    </location>
    <ligand>
        <name>NADP(+)</name>
        <dbReference type="ChEBI" id="CHEBI:58349"/>
    </ligand>
</feature>
<dbReference type="Proteomes" id="UP000000323">
    <property type="component" value="Chromosome 1"/>
</dbReference>
<dbReference type="InterPro" id="IPR036291">
    <property type="entry name" value="NAD(P)-bd_dom_sf"/>
</dbReference>
<dbReference type="SUPFAM" id="SSF55347">
    <property type="entry name" value="Glyceraldehyde-3-phosphate dehydrogenase-like, C-terminal domain"/>
    <property type="match status" value="1"/>
</dbReference>
<dbReference type="EMBL" id="CP001825">
    <property type="protein sequence ID" value="ACZ41241.1"/>
    <property type="molecule type" value="Genomic_DNA"/>
</dbReference>
<dbReference type="NCBIfam" id="TIGR01850">
    <property type="entry name" value="argC"/>
    <property type="match status" value="1"/>
</dbReference>
<keyword evidence="2 6" id="KW-0028">Amino-acid biosynthesis</keyword>
<gene>
    <name evidence="6" type="primary">lysY</name>
    <name evidence="9" type="ordered locus">Tter_0319</name>
</gene>
<dbReference type="Pfam" id="PF22698">
    <property type="entry name" value="Semialdhyde_dhC_1"/>
    <property type="match status" value="1"/>
</dbReference>
<dbReference type="InterPro" id="IPR000706">
    <property type="entry name" value="AGPR_type-1"/>
</dbReference>
<dbReference type="PANTHER" id="PTHR32338">
    <property type="entry name" value="N-ACETYL-GAMMA-GLUTAMYL-PHOSPHATE REDUCTASE, CHLOROPLASTIC-RELATED-RELATED"/>
    <property type="match status" value="1"/>
</dbReference>
<dbReference type="InterPro" id="IPR000534">
    <property type="entry name" value="Semialdehyde_DH_NAD-bd"/>
</dbReference>
<keyword evidence="1 6" id="KW-0963">Cytoplasm</keyword>
<dbReference type="OrthoDB" id="9801289at2"/>
<protein>
    <recommendedName>
        <fullName evidence="6">Putative [LysW]-L-2-aminoadipate 6-phosphate reductase</fullName>
        <ecNumber evidence="6">1.2.1.103</ecNumber>
    </recommendedName>
</protein>
<evidence type="ECO:0000256" key="7">
    <source>
        <dbReference type="SAM" id="MobiDB-lite"/>
    </source>
</evidence>
<dbReference type="Gene3D" id="3.40.50.720">
    <property type="entry name" value="NAD(P)-binding Rossmann-like Domain"/>
    <property type="match status" value="1"/>
</dbReference>
<dbReference type="PANTHER" id="PTHR32338:SF11">
    <property type="entry name" value="[LYSW]-L-2-AMINOADIPATE_[LYSW]-L-GLUTAMATE PHOSPHATE REDUCTASE-RELATED"/>
    <property type="match status" value="1"/>
</dbReference>
<dbReference type="GO" id="GO:0019878">
    <property type="term" value="P:lysine biosynthetic process via aminoadipic acid"/>
    <property type="evidence" value="ECO:0007669"/>
    <property type="project" value="UniProtKB-UniRule"/>
</dbReference>
<evidence type="ECO:0000256" key="4">
    <source>
        <dbReference type="ARBA" id="ARBA00023002"/>
    </source>
</evidence>
<dbReference type="eggNOG" id="COG0002">
    <property type="taxonomic scope" value="Bacteria"/>
</dbReference>
<keyword evidence="10" id="KW-1185">Reference proteome</keyword>
<evidence type="ECO:0000256" key="1">
    <source>
        <dbReference type="ARBA" id="ARBA00022490"/>
    </source>
</evidence>
<comment type="pathway">
    <text evidence="6">Amino-acid biosynthesis; L-lysine biosynthesis via AAA pathway; L-lysine from L-alpha-aminoadipate (Thermus route): step 3/5.</text>
</comment>
<organism evidence="9 10">
    <name type="scientific">Thermobaculum terrenum (strain ATCC BAA-798 / CCMEE 7001 / YNP1)</name>
    <dbReference type="NCBI Taxonomy" id="525904"/>
    <lineage>
        <taxon>Bacteria</taxon>
        <taxon>Bacillati</taxon>
        <taxon>Chloroflexota</taxon>
        <taxon>Chloroflexia</taxon>
        <taxon>Candidatus Thermobaculales</taxon>
        <taxon>Candidatus Thermobaculaceae</taxon>
        <taxon>Thermobaculum</taxon>
    </lineage>
</organism>
<dbReference type="SMART" id="SM00859">
    <property type="entry name" value="Semialdhyde_dh"/>
    <property type="match status" value="1"/>
</dbReference>
<dbReference type="InterPro" id="IPR050085">
    <property type="entry name" value="AGPR"/>
</dbReference>
<keyword evidence="3 6" id="KW-0521">NADP</keyword>
<dbReference type="Gene3D" id="3.30.360.10">
    <property type="entry name" value="Dihydrodipicolinate Reductase, domain 2"/>
    <property type="match status" value="1"/>
</dbReference>